<gene>
    <name evidence="2" type="ORF">AMECASPLE_028134</name>
</gene>
<proteinExistence type="predicted"/>
<dbReference type="Pfam" id="PF15350">
    <property type="entry name" value="ETAA1"/>
    <property type="match status" value="1"/>
</dbReference>
<feature type="region of interest" description="Disordered" evidence="1">
    <location>
        <begin position="402"/>
        <end position="421"/>
    </location>
</feature>
<evidence type="ECO:0008006" key="4">
    <source>
        <dbReference type="Google" id="ProtNLM"/>
    </source>
</evidence>
<organism evidence="2 3">
    <name type="scientific">Ameca splendens</name>
    <dbReference type="NCBI Taxonomy" id="208324"/>
    <lineage>
        <taxon>Eukaryota</taxon>
        <taxon>Metazoa</taxon>
        <taxon>Chordata</taxon>
        <taxon>Craniata</taxon>
        <taxon>Vertebrata</taxon>
        <taxon>Euteleostomi</taxon>
        <taxon>Actinopterygii</taxon>
        <taxon>Neopterygii</taxon>
        <taxon>Teleostei</taxon>
        <taxon>Neoteleostei</taxon>
        <taxon>Acanthomorphata</taxon>
        <taxon>Ovalentaria</taxon>
        <taxon>Atherinomorphae</taxon>
        <taxon>Cyprinodontiformes</taxon>
        <taxon>Goodeidae</taxon>
        <taxon>Ameca</taxon>
    </lineage>
</organism>
<dbReference type="PANTHER" id="PTHR16434">
    <property type="entry name" value="EWING'S TUMOR-ASSOCIATED ANTIGEN 1 ETAA1"/>
    <property type="match status" value="1"/>
</dbReference>
<dbReference type="EMBL" id="JAHRIP010059492">
    <property type="protein sequence ID" value="MEQ2304541.1"/>
    <property type="molecule type" value="Genomic_DNA"/>
</dbReference>
<dbReference type="Proteomes" id="UP001469553">
    <property type="component" value="Unassembled WGS sequence"/>
</dbReference>
<feature type="compositionally biased region" description="Basic and acidic residues" evidence="1">
    <location>
        <begin position="17"/>
        <end position="29"/>
    </location>
</feature>
<evidence type="ECO:0000313" key="2">
    <source>
        <dbReference type="EMBL" id="MEQ2304541.1"/>
    </source>
</evidence>
<keyword evidence="3" id="KW-1185">Reference proteome</keyword>
<feature type="compositionally biased region" description="Polar residues" evidence="1">
    <location>
        <begin position="406"/>
        <end position="416"/>
    </location>
</feature>
<dbReference type="PANTHER" id="PTHR16434:SF2">
    <property type="entry name" value="EWING'S TUMOR-ASSOCIATED ANTIGEN 1"/>
    <property type="match status" value="1"/>
</dbReference>
<evidence type="ECO:0000313" key="3">
    <source>
        <dbReference type="Proteomes" id="UP001469553"/>
    </source>
</evidence>
<name>A0ABV0ZEP0_9TELE</name>
<feature type="region of interest" description="Disordered" evidence="1">
    <location>
        <begin position="1"/>
        <end position="74"/>
    </location>
</feature>
<reference evidence="2 3" key="1">
    <citation type="submission" date="2021-06" db="EMBL/GenBank/DDBJ databases">
        <authorList>
            <person name="Palmer J.M."/>
        </authorList>
    </citation>
    <scope>NUCLEOTIDE SEQUENCE [LARGE SCALE GENOMIC DNA]</scope>
    <source>
        <strain evidence="2 3">AS_MEX2019</strain>
        <tissue evidence="2">Muscle</tissue>
    </source>
</reference>
<dbReference type="InterPro" id="IPR029406">
    <property type="entry name" value="ETAA1"/>
</dbReference>
<comment type="caution">
    <text evidence="2">The sequence shown here is derived from an EMBL/GenBank/DDBJ whole genome shotgun (WGS) entry which is preliminary data.</text>
</comment>
<sequence length="662" mass="72935">MAEPGKDAAAGCPEFSELWRKISEGDHSKSQSRRGAEQMAVTATAPGWKGLQSPRFRGGSRFPGSNNAESPGDVEASQDIFWDGASPTQTDSGTLISKRKGNFTFICKHVIGPLSSSPVLLLLSPGSGNMNTRAVEISEIVNRIAPRNIKPKVTESSLLHWIDDGAMPCTPDIPKPRVRKRSSRQSSVEDLMKLAKQFDKNMQQDEETSVKLNTVTCKLHESINASENNLKDPKCPSSSEQAEAELRALFDSSTQGISGRLSEDSVSSQDRNDQPETFAFSVLKQLEPKPPEKHSTDNLVNFEDDWDNDDLLNDSLILALTQDPNDPLDVNPKMSAKSHTNTKKIVSVFHPAKNMDPAQKPLDNLCKTSFSSLQKLCPKPKTTNRSTFKLEPNPHFQSRLDKEASKSSFTVIQPKSKSTEHRPAIIKTISNPLPDKVTNKVTFYSQASPVKDISDSLWDDGEDDALLYQVCDTVERISNSQLKEASPKHCEETPKGPTERHQNCTDLLQVNTEFSGSSGVSANRRSSGSFVRSNSLPVTTCKTGEWNIPLKGADHKSGTSQSYPGGQVGVEKFKHGRDFSRAFQAESGNVDMKPHTVTTRLPQNSKFHNTPFKRTVSDAAITSNKVFVTSQTTGKCSGAEIERKKQEALARRRLRMQNALKP</sequence>
<feature type="region of interest" description="Disordered" evidence="1">
    <location>
        <begin position="251"/>
        <end position="273"/>
    </location>
</feature>
<accession>A0ABV0ZEP0</accession>
<evidence type="ECO:0000256" key="1">
    <source>
        <dbReference type="SAM" id="MobiDB-lite"/>
    </source>
</evidence>
<protein>
    <recommendedName>
        <fullName evidence="4">Ewing's tumor-associated antigen 1</fullName>
    </recommendedName>
</protein>